<proteinExistence type="predicted"/>
<feature type="region of interest" description="Disordered" evidence="1">
    <location>
        <begin position="369"/>
        <end position="410"/>
    </location>
</feature>
<name>A0A8J5R251_9HYME</name>
<protein>
    <submittedName>
        <fullName evidence="2">Uncharacterized protein</fullName>
    </submittedName>
</protein>
<reference evidence="2" key="1">
    <citation type="submission" date="2020-03" db="EMBL/GenBank/DDBJ databases">
        <authorList>
            <person name="Chebbi M.A."/>
            <person name="Drezen J.M."/>
        </authorList>
    </citation>
    <scope>NUCLEOTIDE SEQUENCE</scope>
    <source>
        <tissue evidence="2">Whole body</tissue>
    </source>
</reference>
<reference evidence="2" key="2">
    <citation type="submission" date="2021-04" db="EMBL/GenBank/DDBJ databases">
        <title>Genome-wide patterns of bracovirus chromosomal integration into multiple host tissues during parasitism.</title>
        <authorList>
            <person name="Chebbi M.A.C."/>
        </authorList>
    </citation>
    <scope>NUCLEOTIDE SEQUENCE</scope>
    <source>
        <tissue evidence="2">Whole body</tissue>
    </source>
</reference>
<gene>
    <name evidence="2" type="ORF">G9C98_002643</name>
</gene>
<sequence>MYLCSSSMSQCPQTKVTWLVKNISLVLILVLVGLLRTHPVVSSPVQVQHNTHQLRYCRFETTHKFYTVNDLFKCINELVPRTKHRKSRSVDDKAQLFMTYKNKDIDESQFVPHAEARTFYTDFVDIKRGPLPRNDGNYYQYPGQIYPTNPNPRPGILGINLLEAFSSINKYDDRKCVHRIICEVASGVTPGNIGFKRSNSIFGISSLIDYLTTRTFDISSPLLTFGKSALMGWNNRGNPDVCYQRYPQCPRSQNELISYLNNYNGGFFRFFNDRNTGSYNRGLDVVDSQMVSDRKATGELKFDTPSSRTVLVERSKKNDDHNRVVFPDQQYVKILDYTDSDRFINSPESSFFPQDRKDQKVEELVYDFHSDKSSQSEDKDKDPSAVPKESHQASRGSHKNHGKLYLPTKNTPYSTKKLSNYTFPDGQRIMIDTTFSKLFSDSYKKPLKRGLVNNVPRAIDMEGLYVINLTELYPTVNDDTRSPVEEQVIHPCDMICHDSRGTAVQFTQFVNSNDDNSNINTNYASADKNKFLTTLMTPEHPILDLSKRLPCQIICLNARGQRRRITTTFNKIIRSKLAKGRYQSGKTKIIKPRFVGEPIIYDKHPIIQLSDSPVVPLSSLPWAGGSGIVNPSWGQRSPTMPSPSDDPDTLTKVIGSPLSFEKGDTVIGDNPLAITTNISSPNHPAGSGGYPLDYFSNLKQQSPSATTITICNGRIYIMPANTVSMPLCATTIDSGSSSNSLPLLKKEKNSWGNYTHFFQELADLSRDDKYNFDNNLHNMELNDSIKSAGLLNEHIPPQDFGLVKVGTTTARYSPPLADPPPETSQEPNYEEYSCLENESWDAKSKHCTPTLDSVDTEETEEENSELHKLPIGQPSTRRQRIVIKTPHANMYIQISVDGYSFPRAYLHSVNVFMFVRVLSLETSHLNTPLSIKSLNGKTVIRNSRYSQSHFSSLLEAWLPLALSKMIHLSECVDQRPEPGLGFKV</sequence>
<organism evidence="2 3">
    <name type="scientific">Cotesia typhae</name>
    <dbReference type="NCBI Taxonomy" id="2053667"/>
    <lineage>
        <taxon>Eukaryota</taxon>
        <taxon>Metazoa</taxon>
        <taxon>Ecdysozoa</taxon>
        <taxon>Arthropoda</taxon>
        <taxon>Hexapoda</taxon>
        <taxon>Insecta</taxon>
        <taxon>Pterygota</taxon>
        <taxon>Neoptera</taxon>
        <taxon>Endopterygota</taxon>
        <taxon>Hymenoptera</taxon>
        <taxon>Apocrita</taxon>
        <taxon>Ichneumonoidea</taxon>
        <taxon>Braconidae</taxon>
        <taxon>Microgastrinae</taxon>
        <taxon>Cotesia</taxon>
    </lineage>
</organism>
<dbReference type="EMBL" id="JAAOIC020000020">
    <property type="protein sequence ID" value="KAG8040647.1"/>
    <property type="molecule type" value="Genomic_DNA"/>
</dbReference>
<dbReference type="OrthoDB" id="8196075at2759"/>
<evidence type="ECO:0000313" key="3">
    <source>
        <dbReference type="Proteomes" id="UP000729913"/>
    </source>
</evidence>
<accession>A0A8J5R251</accession>
<comment type="caution">
    <text evidence="2">The sequence shown here is derived from an EMBL/GenBank/DDBJ whole genome shotgun (WGS) entry which is preliminary data.</text>
</comment>
<keyword evidence="3" id="KW-1185">Reference proteome</keyword>
<dbReference type="AlphaFoldDB" id="A0A8J5R251"/>
<evidence type="ECO:0000256" key="1">
    <source>
        <dbReference type="SAM" id="MobiDB-lite"/>
    </source>
</evidence>
<feature type="compositionally biased region" description="Basic and acidic residues" evidence="1">
    <location>
        <begin position="369"/>
        <end position="392"/>
    </location>
</feature>
<evidence type="ECO:0000313" key="2">
    <source>
        <dbReference type="EMBL" id="KAG8040647.1"/>
    </source>
</evidence>
<dbReference type="Proteomes" id="UP000729913">
    <property type="component" value="Unassembled WGS sequence"/>
</dbReference>